<dbReference type="Pfam" id="PF13837">
    <property type="entry name" value="Myb_DNA-bind_4"/>
    <property type="match status" value="1"/>
</dbReference>
<protein>
    <recommendedName>
        <fullName evidence="2">Myb/SANT-like DNA-binding domain-containing protein</fullName>
    </recommendedName>
</protein>
<feature type="region of interest" description="Disordered" evidence="1">
    <location>
        <begin position="130"/>
        <end position="163"/>
    </location>
</feature>
<name>M7BPB5_CHEMY</name>
<evidence type="ECO:0000313" key="3">
    <source>
        <dbReference type="EMBL" id="EMP39751.1"/>
    </source>
</evidence>
<feature type="domain" description="Myb/SANT-like DNA-binding" evidence="2">
    <location>
        <begin position="20"/>
        <end position="108"/>
    </location>
</feature>
<proteinExistence type="predicted"/>
<dbReference type="FunFam" id="1.10.10.60:FF:000032">
    <property type="entry name" value="Zinc finger and SCAN domain-containing 20"/>
    <property type="match status" value="1"/>
</dbReference>
<organism evidence="3 4">
    <name type="scientific">Chelonia mydas</name>
    <name type="common">Green sea-turtle</name>
    <name type="synonym">Chelonia agassizi</name>
    <dbReference type="NCBI Taxonomy" id="8469"/>
    <lineage>
        <taxon>Eukaryota</taxon>
        <taxon>Metazoa</taxon>
        <taxon>Chordata</taxon>
        <taxon>Craniata</taxon>
        <taxon>Vertebrata</taxon>
        <taxon>Euteleostomi</taxon>
        <taxon>Archelosauria</taxon>
        <taxon>Testudinata</taxon>
        <taxon>Testudines</taxon>
        <taxon>Cryptodira</taxon>
        <taxon>Durocryptodira</taxon>
        <taxon>Americhelydia</taxon>
        <taxon>Chelonioidea</taxon>
        <taxon>Cheloniidae</taxon>
        <taxon>Chelonia</taxon>
    </lineage>
</organism>
<gene>
    <name evidence="3" type="ORF">UY3_03031</name>
</gene>
<dbReference type="AlphaFoldDB" id="M7BPB5"/>
<feature type="compositionally biased region" description="Acidic residues" evidence="1">
    <location>
        <begin position="137"/>
        <end position="148"/>
    </location>
</feature>
<dbReference type="Proteomes" id="UP000031443">
    <property type="component" value="Unassembled WGS sequence"/>
</dbReference>
<sequence length="213" mass="23465">MQSPSGQETMQSQNCRRAPAWTKWEVRDLIAVRGDESVLAELHSKRRNAKIFEKISNGLKDRGYNRKPQQCRMKIKELRQAYQKTREANGLSGSELQTCRFYDELHAILGGAATTTPTLCFDSVQGVGGNTEAGFGGEEDDDDEEEVVDSSQQGSGDTGFPNRQDLFITLDVEPVPPEPIQGRLPDLPGGEGTSAKCTFVNIIHGLKASMFND</sequence>
<evidence type="ECO:0000313" key="4">
    <source>
        <dbReference type="Proteomes" id="UP000031443"/>
    </source>
</evidence>
<dbReference type="EMBL" id="KB515807">
    <property type="protein sequence ID" value="EMP39751.1"/>
    <property type="molecule type" value="Genomic_DNA"/>
</dbReference>
<evidence type="ECO:0000256" key="1">
    <source>
        <dbReference type="SAM" id="MobiDB-lite"/>
    </source>
</evidence>
<dbReference type="InterPro" id="IPR044822">
    <property type="entry name" value="Myb_DNA-bind_4"/>
</dbReference>
<keyword evidence="4" id="KW-1185">Reference proteome</keyword>
<reference evidence="4" key="1">
    <citation type="journal article" date="2013" name="Nat. Genet.">
        <title>The draft genomes of soft-shell turtle and green sea turtle yield insights into the development and evolution of the turtle-specific body plan.</title>
        <authorList>
            <person name="Wang Z."/>
            <person name="Pascual-Anaya J."/>
            <person name="Zadissa A."/>
            <person name="Li W."/>
            <person name="Niimura Y."/>
            <person name="Huang Z."/>
            <person name="Li C."/>
            <person name="White S."/>
            <person name="Xiong Z."/>
            <person name="Fang D."/>
            <person name="Wang B."/>
            <person name="Ming Y."/>
            <person name="Chen Y."/>
            <person name="Zheng Y."/>
            <person name="Kuraku S."/>
            <person name="Pignatelli M."/>
            <person name="Herrero J."/>
            <person name="Beal K."/>
            <person name="Nozawa M."/>
            <person name="Li Q."/>
            <person name="Wang J."/>
            <person name="Zhang H."/>
            <person name="Yu L."/>
            <person name="Shigenobu S."/>
            <person name="Wang J."/>
            <person name="Liu J."/>
            <person name="Flicek P."/>
            <person name="Searle S."/>
            <person name="Wang J."/>
            <person name="Kuratani S."/>
            <person name="Yin Y."/>
            <person name="Aken B."/>
            <person name="Zhang G."/>
            <person name="Irie N."/>
        </authorList>
    </citation>
    <scope>NUCLEOTIDE SEQUENCE [LARGE SCALE GENOMIC DNA]</scope>
</reference>
<accession>M7BPB5</accession>
<dbReference type="PANTHER" id="PTHR47595">
    <property type="entry name" value="HEAT SHOCK 70 KDA PROTEIN 14"/>
    <property type="match status" value="1"/>
</dbReference>
<evidence type="ECO:0000259" key="2">
    <source>
        <dbReference type="Pfam" id="PF13837"/>
    </source>
</evidence>
<dbReference type="PANTHER" id="PTHR47595:SF1">
    <property type="entry name" value="MYB_SANT-LIKE DNA-BINDING DOMAIN-CONTAINING PROTEIN"/>
    <property type="match status" value="1"/>
</dbReference>
<dbReference type="Gene3D" id="1.10.10.60">
    <property type="entry name" value="Homeodomain-like"/>
    <property type="match status" value="1"/>
</dbReference>